<proteinExistence type="inferred from homology"/>
<dbReference type="FunFam" id="3.30.160.60:FF:001576">
    <property type="entry name" value="HKR1, GLI-Kruppel zinc finger family member"/>
    <property type="match status" value="1"/>
</dbReference>
<dbReference type="Pfam" id="PF00096">
    <property type="entry name" value="zf-C2H2"/>
    <property type="match status" value="6"/>
</dbReference>
<dbReference type="FunFam" id="3.30.160.60:FF:000155">
    <property type="entry name" value="zinc finger protein 133 isoform X1"/>
    <property type="match status" value="1"/>
</dbReference>
<evidence type="ECO:0000256" key="5">
    <source>
        <dbReference type="ARBA" id="ARBA00022737"/>
    </source>
</evidence>
<evidence type="ECO:0000256" key="13">
    <source>
        <dbReference type="SAM" id="MobiDB-lite"/>
    </source>
</evidence>
<keyword evidence="4" id="KW-0479">Metal-binding</keyword>
<evidence type="ECO:0000259" key="14">
    <source>
        <dbReference type="PROSITE" id="PS50157"/>
    </source>
</evidence>
<keyword evidence="8" id="KW-0805">Transcription regulation</keyword>
<evidence type="ECO:0000256" key="3">
    <source>
        <dbReference type="ARBA" id="ARBA00006991"/>
    </source>
</evidence>
<dbReference type="PANTHER" id="PTHR23226">
    <property type="entry name" value="ZINC FINGER AND SCAN DOMAIN-CONTAINING"/>
    <property type="match status" value="1"/>
</dbReference>
<evidence type="ECO:0000256" key="6">
    <source>
        <dbReference type="ARBA" id="ARBA00022771"/>
    </source>
</evidence>
<evidence type="ECO:0000313" key="16">
    <source>
        <dbReference type="Proteomes" id="UP000008912"/>
    </source>
</evidence>
<dbReference type="PANTHER" id="PTHR23226:SF403">
    <property type="entry name" value="ZINC FINGER PROTEIN 343"/>
    <property type="match status" value="1"/>
</dbReference>
<feature type="domain" description="C2H2-type" evidence="14">
    <location>
        <begin position="303"/>
        <end position="330"/>
    </location>
</feature>
<dbReference type="GO" id="GO:0000981">
    <property type="term" value="F:DNA-binding transcription factor activity, RNA polymerase II-specific"/>
    <property type="evidence" value="ECO:0007669"/>
    <property type="project" value="TreeGrafter"/>
</dbReference>
<evidence type="ECO:0000256" key="10">
    <source>
        <dbReference type="ARBA" id="ARBA00023163"/>
    </source>
</evidence>
<dbReference type="InParanoid" id="A0A7N5JTE1"/>
<sequence>MDTWQLGACGGWAWHAQCQQNLHWTSSGFGRTATEQGMHKLLVLIQIPQRDTVATEAQDINRIFAEARRLGVEPTVHKVPVVILTNIFSPAEPGTEFQPCGHSCPMAFSSTQFLEQYVLCGHLPQMFSCSYAGSPIPIEAPNCSSEEADDRETEGRLRLSGVSRVLFRPSQGRPVDWVEGNRAGHPEEAGLSASEAAVCGKYKLGLGTKSSFLSLQKHHVCPECGRSFCQKSDLTKHQRTHSGEKPYSCRECGRGFGRKSSLTIHQRKHSGEKPYVCRECGRHFRQQALLLSHQVTHSGEKPYVCAECGHGFRQKVTLVRHQRTHTGEKPYLCPECGRGFGFRSALIRHQRTHSGEKPYVCRECGRGFSQKSHLHRHRRTKSGHRLPPQELLS</sequence>
<feature type="domain" description="C2H2-type" evidence="14">
    <location>
        <begin position="247"/>
        <end position="274"/>
    </location>
</feature>
<feature type="domain" description="C2H2-type" evidence="14">
    <location>
        <begin position="275"/>
        <end position="302"/>
    </location>
</feature>
<keyword evidence="7" id="KW-0862">Zinc</keyword>
<protein>
    <recommendedName>
        <fullName evidence="14">C2H2-type domain-containing protein</fullName>
    </recommendedName>
</protein>
<evidence type="ECO:0000256" key="11">
    <source>
        <dbReference type="ARBA" id="ARBA00023242"/>
    </source>
</evidence>
<reference evidence="15" key="3">
    <citation type="submission" date="2025-09" db="UniProtKB">
        <authorList>
            <consortium name="Ensembl"/>
        </authorList>
    </citation>
    <scope>IDENTIFICATION</scope>
</reference>
<dbReference type="PROSITE" id="PS50157">
    <property type="entry name" value="ZINC_FINGER_C2H2_2"/>
    <property type="match status" value="6"/>
</dbReference>
<dbReference type="GeneTree" id="ENSGT00940000163169"/>
<dbReference type="Gene3D" id="3.30.160.60">
    <property type="entry name" value="Classic Zinc Finger"/>
    <property type="match status" value="6"/>
</dbReference>
<dbReference type="Proteomes" id="UP000008912">
    <property type="component" value="Unassembled WGS sequence"/>
</dbReference>
<dbReference type="FunFam" id="3.30.160.60:FF:002343">
    <property type="entry name" value="Zinc finger protein 33A"/>
    <property type="match status" value="1"/>
</dbReference>
<keyword evidence="16" id="KW-1185">Reference proteome</keyword>
<evidence type="ECO:0000256" key="4">
    <source>
        <dbReference type="ARBA" id="ARBA00022723"/>
    </source>
</evidence>
<name>A0A7N5JTE1_AILME</name>
<dbReference type="FunFam" id="3.30.160.60:FF:000704">
    <property type="entry name" value="zinc finger protein 169 isoform X2"/>
    <property type="match status" value="1"/>
</dbReference>
<feature type="compositionally biased region" description="Basic residues" evidence="13">
    <location>
        <begin position="372"/>
        <end position="384"/>
    </location>
</feature>
<evidence type="ECO:0000256" key="12">
    <source>
        <dbReference type="PROSITE-ProRule" id="PRU00042"/>
    </source>
</evidence>
<dbReference type="SUPFAM" id="SSF57667">
    <property type="entry name" value="beta-beta-alpha zinc fingers"/>
    <property type="match status" value="3"/>
</dbReference>
<evidence type="ECO:0000256" key="8">
    <source>
        <dbReference type="ARBA" id="ARBA00023015"/>
    </source>
</evidence>
<comment type="function">
    <text evidence="1">May be involved in transcriptional regulation.</text>
</comment>
<dbReference type="FunFam" id="3.30.160.60:FF:001664">
    <property type="entry name" value="Zinc finger protein 133"/>
    <property type="match status" value="1"/>
</dbReference>
<accession>A0A7N5JTE1</accession>
<dbReference type="InterPro" id="IPR036236">
    <property type="entry name" value="Znf_C2H2_sf"/>
</dbReference>
<dbReference type="GO" id="GO:0000978">
    <property type="term" value="F:RNA polymerase II cis-regulatory region sequence-specific DNA binding"/>
    <property type="evidence" value="ECO:0007669"/>
    <property type="project" value="TreeGrafter"/>
</dbReference>
<dbReference type="Ensembl" id="ENSAMET00000039569.1">
    <property type="protein sequence ID" value="ENSAMEP00000030074.1"/>
    <property type="gene ID" value="ENSAMEG00000026370.1"/>
</dbReference>
<evidence type="ECO:0000256" key="7">
    <source>
        <dbReference type="ARBA" id="ARBA00022833"/>
    </source>
</evidence>
<dbReference type="GO" id="GO:0008270">
    <property type="term" value="F:zinc ion binding"/>
    <property type="evidence" value="ECO:0007669"/>
    <property type="project" value="UniProtKB-KW"/>
</dbReference>
<keyword evidence="6 12" id="KW-0863">Zinc-finger</keyword>
<comment type="similarity">
    <text evidence="3">Belongs to the krueppel C2H2-type zinc-finger protein family.</text>
</comment>
<dbReference type="SMART" id="SM00355">
    <property type="entry name" value="ZnF_C2H2"/>
    <property type="match status" value="6"/>
</dbReference>
<dbReference type="AlphaFoldDB" id="A0A7N5JTE1"/>
<feature type="domain" description="C2H2-type" evidence="14">
    <location>
        <begin position="219"/>
        <end position="246"/>
    </location>
</feature>
<evidence type="ECO:0000256" key="2">
    <source>
        <dbReference type="ARBA" id="ARBA00004123"/>
    </source>
</evidence>
<evidence type="ECO:0000256" key="9">
    <source>
        <dbReference type="ARBA" id="ARBA00023125"/>
    </source>
</evidence>
<keyword evidence="10" id="KW-0804">Transcription</keyword>
<reference evidence="15 16" key="1">
    <citation type="journal article" date="2010" name="Nature">
        <title>The sequence and de novo assembly of the giant panda genome.</title>
        <authorList>
            <person name="Li R."/>
            <person name="Fan W."/>
            <person name="Tian G."/>
            <person name="Zhu H."/>
            <person name="He L."/>
            <person name="Cai J."/>
            <person name="Huang Q."/>
            <person name="Cai Q."/>
            <person name="Li B."/>
            <person name="Bai Y."/>
            <person name="Zhang Z."/>
            <person name="Zhang Y."/>
            <person name="Wang W."/>
            <person name="Li J."/>
            <person name="Wei F."/>
            <person name="Li H."/>
            <person name="Jian M."/>
            <person name="Li J."/>
            <person name="Zhang Z."/>
            <person name="Nielsen R."/>
            <person name="Li D."/>
            <person name="Gu W."/>
            <person name="Yang Z."/>
            <person name="Xuan Z."/>
            <person name="Ryder O.A."/>
            <person name="Leung F.C."/>
            <person name="Zhou Y."/>
            <person name="Cao J."/>
            <person name="Sun X."/>
            <person name="Fu Y."/>
            <person name="Fang X."/>
            <person name="Guo X."/>
            <person name="Wang B."/>
            <person name="Hou R."/>
            <person name="Shen F."/>
            <person name="Mu B."/>
            <person name="Ni P."/>
            <person name="Lin R."/>
            <person name="Qian W."/>
            <person name="Wang G."/>
            <person name="Yu C."/>
            <person name="Nie W."/>
            <person name="Wang J."/>
            <person name="Wu Z."/>
            <person name="Liang H."/>
            <person name="Min J."/>
            <person name="Wu Q."/>
            <person name="Cheng S."/>
            <person name="Ruan J."/>
            <person name="Wang M."/>
            <person name="Shi Z."/>
            <person name="Wen M."/>
            <person name="Liu B."/>
            <person name="Ren X."/>
            <person name="Zheng H."/>
            <person name="Dong D."/>
            <person name="Cook K."/>
            <person name="Shan G."/>
            <person name="Zhang H."/>
            <person name="Kosiol C."/>
            <person name="Xie X."/>
            <person name="Lu Z."/>
            <person name="Zheng H."/>
            <person name="Li Y."/>
            <person name="Steiner C.C."/>
            <person name="Lam T.T."/>
            <person name="Lin S."/>
            <person name="Zhang Q."/>
            <person name="Li G."/>
            <person name="Tian J."/>
            <person name="Gong T."/>
            <person name="Liu H."/>
            <person name="Zhang D."/>
            <person name="Fang L."/>
            <person name="Ye C."/>
            <person name="Zhang J."/>
            <person name="Hu W."/>
            <person name="Xu A."/>
            <person name="Ren Y."/>
            <person name="Zhang G."/>
            <person name="Bruford M.W."/>
            <person name="Li Q."/>
            <person name="Ma L."/>
            <person name="Guo Y."/>
            <person name="An N."/>
            <person name="Hu Y."/>
            <person name="Zheng Y."/>
            <person name="Shi Y."/>
            <person name="Li Z."/>
            <person name="Liu Q."/>
            <person name="Chen Y."/>
            <person name="Zhao J."/>
            <person name="Qu N."/>
            <person name="Zhao S."/>
            <person name="Tian F."/>
            <person name="Wang X."/>
            <person name="Wang H."/>
            <person name="Xu L."/>
            <person name="Liu X."/>
            <person name="Vinar T."/>
            <person name="Wang Y."/>
            <person name="Lam T.W."/>
            <person name="Yiu S.M."/>
            <person name="Liu S."/>
            <person name="Zhang H."/>
            <person name="Li D."/>
            <person name="Huang Y."/>
            <person name="Wang X."/>
            <person name="Yang G."/>
            <person name="Jiang Z."/>
            <person name="Wang J."/>
            <person name="Qin N."/>
            <person name="Li L."/>
            <person name="Li J."/>
            <person name="Bolund L."/>
            <person name="Kristiansen K."/>
            <person name="Wong G.K."/>
            <person name="Olson M."/>
            <person name="Zhang X."/>
            <person name="Li S."/>
            <person name="Yang H."/>
            <person name="Wang J."/>
            <person name="Wang J."/>
        </authorList>
    </citation>
    <scope>NUCLEOTIDE SEQUENCE [LARGE SCALE GENOMIC DNA]</scope>
</reference>
<keyword evidence="5" id="KW-0677">Repeat</keyword>
<feature type="domain" description="C2H2-type" evidence="14">
    <location>
        <begin position="331"/>
        <end position="358"/>
    </location>
</feature>
<keyword evidence="9" id="KW-0238">DNA-binding</keyword>
<feature type="domain" description="C2H2-type" evidence="14">
    <location>
        <begin position="359"/>
        <end position="386"/>
    </location>
</feature>
<keyword evidence="11" id="KW-0539">Nucleus</keyword>
<comment type="subcellular location">
    <subcellularLocation>
        <location evidence="2">Nucleus</location>
    </subcellularLocation>
</comment>
<dbReference type="PROSITE" id="PS00028">
    <property type="entry name" value="ZINC_FINGER_C2H2_1"/>
    <property type="match status" value="5"/>
</dbReference>
<dbReference type="FunFam" id="3.30.160.60:FF:000060">
    <property type="entry name" value="zinc finger protein 436"/>
    <property type="match status" value="1"/>
</dbReference>
<reference evidence="15" key="2">
    <citation type="submission" date="2025-08" db="UniProtKB">
        <authorList>
            <consortium name="Ensembl"/>
        </authorList>
    </citation>
    <scope>IDENTIFICATION</scope>
</reference>
<evidence type="ECO:0000256" key="1">
    <source>
        <dbReference type="ARBA" id="ARBA00003767"/>
    </source>
</evidence>
<organism evidence="15 16">
    <name type="scientific">Ailuropoda melanoleuca</name>
    <name type="common">Giant panda</name>
    <dbReference type="NCBI Taxonomy" id="9646"/>
    <lineage>
        <taxon>Eukaryota</taxon>
        <taxon>Metazoa</taxon>
        <taxon>Chordata</taxon>
        <taxon>Craniata</taxon>
        <taxon>Vertebrata</taxon>
        <taxon>Euteleostomi</taxon>
        <taxon>Mammalia</taxon>
        <taxon>Eutheria</taxon>
        <taxon>Laurasiatheria</taxon>
        <taxon>Carnivora</taxon>
        <taxon>Caniformia</taxon>
        <taxon>Ursidae</taxon>
        <taxon>Ailuropoda</taxon>
    </lineage>
</organism>
<evidence type="ECO:0000313" key="15">
    <source>
        <dbReference type="Ensembl" id="ENSAMEP00000030074.1"/>
    </source>
</evidence>
<dbReference type="GO" id="GO:0005634">
    <property type="term" value="C:nucleus"/>
    <property type="evidence" value="ECO:0007669"/>
    <property type="project" value="UniProtKB-SubCell"/>
</dbReference>
<feature type="region of interest" description="Disordered" evidence="13">
    <location>
        <begin position="372"/>
        <end position="393"/>
    </location>
</feature>
<dbReference type="InterPro" id="IPR013087">
    <property type="entry name" value="Znf_C2H2_type"/>
</dbReference>